<evidence type="ECO:0000256" key="11">
    <source>
        <dbReference type="PIRSR" id="PIRSR000183-3"/>
    </source>
</evidence>
<evidence type="ECO:0000259" key="12">
    <source>
        <dbReference type="SMART" id="SM01002"/>
    </source>
</evidence>
<evidence type="ECO:0000256" key="2">
    <source>
        <dbReference type="ARBA" id="ARBA00005689"/>
    </source>
</evidence>
<keyword evidence="5 8" id="KW-0520">NAD</keyword>
<dbReference type="InterPro" id="IPR008141">
    <property type="entry name" value="Ala_DH"/>
</dbReference>
<comment type="similarity">
    <text evidence="2 8">Belongs to the AlaDH/PNT family.</text>
</comment>
<dbReference type="EC" id="1.4.1.1" evidence="3 8"/>
<evidence type="ECO:0000259" key="13">
    <source>
        <dbReference type="SMART" id="SM01003"/>
    </source>
</evidence>
<feature type="active site" description="Proton donor/acceptor" evidence="9">
    <location>
        <position position="270"/>
    </location>
</feature>
<feature type="binding site" evidence="11">
    <location>
        <begin position="267"/>
        <end position="270"/>
    </location>
    <ligand>
        <name>NAD(+)</name>
        <dbReference type="ChEBI" id="CHEBI:57540"/>
    </ligand>
</feature>
<evidence type="ECO:0000313" key="14">
    <source>
        <dbReference type="EMBL" id="SDL34123.1"/>
    </source>
</evidence>
<gene>
    <name evidence="14" type="ORF">SAMN04488242_1113</name>
</gene>
<feature type="domain" description="Alanine dehydrogenase/pyridine nucleotide transhydrogenase N-terminal" evidence="13">
    <location>
        <begin position="4"/>
        <end position="137"/>
    </location>
</feature>
<evidence type="ECO:0000256" key="7">
    <source>
        <dbReference type="ARBA" id="ARBA00072341"/>
    </source>
</evidence>
<protein>
    <recommendedName>
        <fullName evidence="7 8">Alanine dehydrogenase</fullName>
        <ecNumber evidence="3 8">1.4.1.1</ecNumber>
    </recommendedName>
</protein>
<comment type="pathway">
    <text evidence="1 8">Amino-acid degradation; L-alanine degradation via dehydrogenase pathway; NH(3) and pyruvate from L-alanine: step 1/1.</text>
</comment>
<dbReference type="EMBL" id="FNGP01000002">
    <property type="protein sequence ID" value="SDL34123.1"/>
    <property type="molecule type" value="Genomic_DNA"/>
</dbReference>
<comment type="function">
    <text evidence="8">Catalyzes the reversible reductive amination of pyruvate to L-alanine.</text>
</comment>
<name>A0A1G9JA88_9ACTN</name>
<feature type="active site" description="Proton donor/acceptor" evidence="9">
    <location>
        <position position="96"/>
    </location>
</feature>
<dbReference type="Pfam" id="PF05222">
    <property type="entry name" value="AlaDh_PNT_N"/>
    <property type="match status" value="1"/>
</dbReference>
<dbReference type="RefSeq" id="WP_093249779.1">
    <property type="nucleotide sequence ID" value="NZ_FNGP01000002.1"/>
</dbReference>
<dbReference type="InterPro" id="IPR007698">
    <property type="entry name" value="AlaDH/PNT_NAD(H)-bd"/>
</dbReference>
<feature type="binding site" evidence="11">
    <location>
        <position position="279"/>
    </location>
    <ligand>
        <name>NAD(+)</name>
        <dbReference type="ChEBI" id="CHEBI:57540"/>
    </ligand>
</feature>
<dbReference type="OrthoDB" id="9804592at2"/>
<feature type="binding site" evidence="10">
    <location>
        <position position="75"/>
    </location>
    <ligand>
        <name>substrate</name>
    </ligand>
</feature>
<dbReference type="SMART" id="SM01002">
    <property type="entry name" value="AlaDh_PNT_C"/>
    <property type="match status" value="1"/>
</dbReference>
<dbReference type="PIRSF" id="PIRSF000183">
    <property type="entry name" value="Alanine_dh"/>
    <property type="match status" value="1"/>
</dbReference>
<feature type="domain" description="Alanine dehydrogenase/pyridine nucleotide transhydrogenase NAD(H)-binding" evidence="12">
    <location>
        <begin position="149"/>
        <end position="297"/>
    </location>
</feature>
<evidence type="ECO:0000256" key="4">
    <source>
        <dbReference type="ARBA" id="ARBA00023002"/>
    </source>
</evidence>
<dbReference type="CDD" id="cd05305">
    <property type="entry name" value="L-AlaDH"/>
    <property type="match status" value="1"/>
</dbReference>
<evidence type="ECO:0000256" key="9">
    <source>
        <dbReference type="PIRSR" id="PIRSR000183-1"/>
    </source>
</evidence>
<dbReference type="SUPFAM" id="SSF51735">
    <property type="entry name" value="NAD(P)-binding Rossmann-fold domains"/>
    <property type="match status" value="1"/>
</dbReference>
<dbReference type="FunFam" id="3.40.50.720:FF:000049">
    <property type="entry name" value="Alanine dehydrogenase"/>
    <property type="match status" value="1"/>
</dbReference>
<evidence type="ECO:0000256" key="8">
    <source>
        <dbReference type="PIRNR" id="PIRNR000183"/>
    </source>
</evidence>
<evidence type="ECO:0000256" key="1">
    <source>
        <dbReference type="ARBA" id="ARBA00005206"/>
    </source>
</evidence>
<dbReference type="STRING" id="686624.SAMN04488242_1113"/>
<dbReference type="InterPro" id="IPR008143">
    <property type="entry name" value="Ala_DH/PNT_CS2"/>
</dbReference>
<feature type="binding site" evidence="11">
    <location>
        <position position="134"/>
    </location>
    <ligand>
        <name>NAD(+)</name>
        <dbReference type="ChEBI" id="CHEBI:57540"/>
    </ligand>
</feature>
<reference evidence="14 15" key="1">
    <citation type="submission" date="2016-10" db="EMBL/GenBank/DDBJ databases">
        <authorList>
            <person name="de Groot N.N."/>
        </authorList>
    </citation>
    <scope>NUCLEOTIDE SEQUENCE [LARGE SCALE GENOMIC DNA]</scope>
    <source>
        <strain evidence="14 15">CGMCC 1.9159</strain>
    </source>
</reference>
<dbReference type="GO" id="GO:0042853">
    <property type="term" value="P:L-alanine catabolic process"/>
    <property type="evidence" value="ECO:0007669"/>
    <property type="project" value="UniProtKB-UniPathway"/>
</dbReference>
<accession>A0A1G9JA88</accession>
<dbReference type="AlphaFoldDB" id="A0A1G9JA88"/>
<proteinExistence type="inferred from homology"/>
<dbReference type="Proteomes" id="UP000199475">
    <property type="component" value="Unassembled WGS sequence"/>
</dbReference>
<evidence type="ECO:0000256" key="5">
    <source>
        <dbReference type="ARBA" id="ARBA00023027"/>
    </source>
</evidence>
<evidence type="ECO:0000256" key="6">
    <source>
        <dbReference type="ARBA" id="ARBA00065528"/>
    </source>
</evidence>
<comment type="catalytic activity">
    <reaction evidence="8">
        <text>L-alanine + NAD(+) + H2O = pyruvate + NH4(+) + NADH + H(+)</text>
        <dbReference type="Rhea" id="RHEA:18405"/>
        <dbReference type="ChEBI" id="CHEBI:15361"/>
        <dbReference type="ChEBI" id="CHEBI:15377"/>
        <dbReference type="ChEBI" id="CHEBI:15378"/>
        <dbReference type="ChEBI" id="CHEBI:28938"/>
        <dbReference type="ChEBI" id="CHEBI:57540"/>
        <dbReference type="ChEBI" id="CHEBI:57945"/>
        <dbReference type="ChEBI" id="CHEBI:57972"/>
        <dbReference type="EC" id="1.4.1.1"/>
    </reaction>
</comment>
<dbReference type="UniPathway" id="UPA00527">
    <property type="reaction ID" value="UER00585"/>
</dbReference>
<feature type="binding site" evidence="10">
    <location>
        <position position="15"/>
    </location>
    <ligand>
        <name>substrate</name>
    </ligand>
</feature>
<evidence type="ECO:0000256" key="3">
    <source>
        <dbReference type="ARBA" id="ARBA00012897"/>
    </source>
</evidence>
<feature type="binding site" evidence="11">
    <location>
        <position position="220"/>
    </location>
    <ligand>
        <name>NAD(+)</name>
        <dbReference type="ChEBI" id="CHEBI:57540"/>
    </ligand>
</feature>
<dbReference type="NCBIfam" id="TIGR00518">
    <property type="entry name" value="alaDH"/>
    <property type="match status" value="1"/>
</dbReference>
<sequence length="371" mass="39111">MRVGVPTEVKNNEYRVAITQAGVHALADRGHEVLIQSGAGVGSGISDEQYAGVGATIVDSAADVWGAAELVLKVKEPVPDEYELLREGTMLFTYLHLAADRRLTEELLRRKVTAIAYETVELEGGALPLLAPMSEIAGRLSTQVGAHALLKYNGGAGVLLGGATGVITGEVAVLGGGVVGLCAARVARGMGANVTVFDINVGRMRYIEEITGGTIRTEYSTPYGIKTFVENADLVIGAALIAGAKAPTLVTNEMVAGMKPGSVLVDVAIDQGGCFEDSRPTTHADPIFKVHDSVFYCVTNMPGSVPVTSTRALTNATMPYCLLLADKGWREAMRKRPELALGMATHEGALYSEPVGEAFGIEARRVERLLG</sequence>
<dbReference type="PANTHER" id="PTHR42795:SF1">
    <property type="entry name" value="ALANINE DEHYDROGENASE"/>
    <property type="match status" value="1"/>
</dbReference>
<dbReference type="GO" id="GO:0000166">
    <property type="term" value="F:nucleotide binding"/>
    <property type="evidence" value="ECO:0007669"/>
    <property type="project" value="UniProtKB-KW"/>
</dbReference>
<dbReference type="SMART" id="SM01003">
    <property type="entry name" value="AlaDh_PNT_N"/>
    <property type="match status" value="1"/>
</dbReference>
<dbReference type="GO" id="GO:0005886">
    <property type="term" value="C:plasma membrane"/>
    <property type="evidence" value="ECO:0007669"/>
    <property type="project" value="TreeGrafter"/>
</dbReference>
<dbReference type="Pfam" id="PF01262">
    <property type="entry name" value="AlaDh_PNT_C"/>
    <property type="match status" value="1"/>
</dbReference>
<dbReference type="Gene3D" id="3.40.50.720">
    <property type="entry name" value="NAD(P)-binding Rossmann-like Domain"/>
    <property type="match status" value="2"/>
</dbReference>
<dbReference type="PROSITE" id="PS00837">
    <property type="entry name" value="ALADH_PNT_2"/>
    <property type="match status" value="1"/>
</dbReference>
<feature type="binding site" evidence="11">
    <location>
        <position position="203"/>
    </location>
    <ligand>
        <name>NAD(+)</name>
        <dbReference type="ChEBI" id="CHEBI:57540"/>
    </ligand>
</feature>
<keyword evidence="4 8" id="KW-0560">Oxidoreductase</keyword>
<comment type="subunit">
    <text evidence="6">Homohexamer. Trimer of dimers.</text>
</comment>
<organism evidence="14 15">
    <name type="scientific">Tessaracoccus oleiagri</name>
    <dbReference type="NCBI Taxonomy" id="686624"/>
    <lineage>
        <taxon>Bacteria</taxon>
        <taxon>Bacillati</taxon>
        <taxon>Actinomycetota</taxon>
        <taxon>Actinomycetes</taxon>
        <taxon>Propionibacteriales</taxon>
        <taxon>Propionibacteriaceae</taxon>
        <taxon>Tessaracoccus</taxon>
    </lineage>
</organism>
<dbReference type="InterPro" id="IPR007886">
    <property type="entry name" value="AlaDH/PNT_N"/>
</dbReference>
<dbReference type="SUPFAM" id="SSF52283">
    <property type="entry name" value="Formate/glycerate dehydrogenase catalytic domain-like"/>
    <property type="match status" value="1"/>
</dbReference>
<dbReference type="InterPro" id="IPR036291">
    <property type="entry name" value="NAD(P)-bd_dom_sf"/>
</dbReference>
<evidence type="ECO:0000256" key="10">
    <source>
        <dbReference type="PIRSR" id="PIRSR000183-2"/>
    </source>
</evidence>
<feature type="binding site" evidence="11">
    <location>
        <position position="198"/>
    </location>
    <ligand>
        <name>NAD(+)</name>
        <dbReference type="ChEBI" id="CHEBI:57540"/>
    </ligand>
</feature>
<keyword evidence="11" id="KW-0547">Nucleotide-binding</keyword>
<dbReference type="PANTHER" id="PTHR42795">
    <property type="entry name" value="ALANINE DEHYDROGENASE"/>
    <property type="match status" value="1"/>
</dbReference>
<dbReference type="GO" id="GO:0000286">
    <property type="term" value="F:alanine dehydrogenase activity"/>
    <property type="evidence" value="ECO:0007669"/>
    <property type="project" value="UniProtKB-UniRule"/>
</dbReference>
<feature type="binding site" evidence="11">
    <location>
        <begin position="298"/>
        <end position="301"/>
    </location>
    <ligand>
        <name>NAD(+)</name>
        <dbReference type="ChEBI" id="CHEBI:57540"/>
    </ligand>
</feature>
<keyword evidence="15" id="KW-1185">Reference proteome</keyword>
<evidence type="ECO:0000313" key="15">
    <source>
        <dbReference type="Proteomes" id="UP000199475"/>
    </source>
</evidence>